<gene>
    <name evidence="1" type="ORF">FRZ06_12135</name>
</gene>
<accession>A0ACD1ACG1</accession>
<dbReference type="Proteomes" id="UP000594014">
    <property type="component" value="Chromosome"/>
</dbReference>
<proteinExistence type="predicted"/>
<organism evidence="1 2">
    <name type="scientific">Anoxybacterium hadale</name>
    <dbReference type="NCBI Taxonomy" id="3408580"/>
    <lineage>
        <taxon>Bacteria</taxon>
        <taxon>Bacillati</taxon>
        <taxon>Bacillota</taxon>
        <taxon>Clostridia</taxon>
        <taxon>Peptostreptococcales</taxon>
        <taxon>Anaerovoracaceae</taxon>
        <taxon>Anoxybacterium</taxon>
    </lineage>
</organism>
<dbReference type="EC" id="3.6.1.66" evidence="1"/>
<evidence type="ECO:0000313" key="1">
    <source>
        <dbReference type="EMBL" id="QOX64029.1"/>
    </source>
</evidence>
<keyword evidence="2" id="KW-1185">Reference proteome</keyword>
<reference evidence="1" key="1">
    <citation type="submission" date="2019-08" db="EMBL/GenBank/DDBJ databases">
        <title>Genome sequence of Clostridiales bacterium MT110.</title>
        <authorList>
            <person name="Cao J."/>
        </authorList>
    </citation>
    <scope>NUCLEOTIDE SEQUENCE</scope>
    <source>
        <strain evidence="1">MT110</strain>
    </source>
</reference>
<protein>
    <submittedName>
        <fullName evidence="1">XTP/dITP diphosphatase</fullName>
        <ecNumber evidence="1">3.6.1.66</ecNumber>
    </submittedName>
</protein>
<name>A0ACD1ACG1_9FIRM</name>
<sequence>MKGVDCMRIVAATKNQHKIDEIQAITKEFGMDVVPRDAAGVPDIEVEEDGDTFEENSEKKAREIQVLCGEITIADDSGLMVDALDGAPGVISARFAGEDASDAQNNEKLLALLETVDEDQRTARFVSVITMIYPDGRKIVARGECEGHIIYKARGSNGFGYDPLFVPNGYDRTFAELTAEEKNQISHRAKALQKLKGMLTAATAETSA</sequence>
<keyword evidence="1" id="KW-0378">Hydrolase</keyword>
<evidence type="ECO:0000313" key="2">
    <source>
        <dbReference type="Proteomes" id="UP000594014"/>
    </source>
</evidence>
<dbReference type="EMBL" id="CP042469">
    <property type="protein sequence ID" value="QOX64029.1"/>
    <property type="molecule type" value="Genomic_DNA"/>
</dbReference>